<protein>
    <submittedName>
        <fullName evidence="5">Trypsin-like peptidase domain-containing protein</fullName>
    </submittedName>
</protein>
<evidence type="ECO:0000256" key="4">
    <source>
        <dbReference type="ARBA" id="ARBA00022825"/>
    </source>
</evidence>
<dbReference type="Gene3D" id="2.40.10.10">
    <property type="entry name" value="Trypsin-like serine proteases"/>
    <property type="match status" value="2"/>
</dbReference>
<keyword evidence="1" id="KW-0645">Protease</keyword>
<dbReference type="RefSeq" id="WP_269009832.1">
    <property type="nucleotide sequence ID" value="NZ_JAANOH010000002.1"/>
</dbReference>
<dbReference type="InterPro" id="IPR009003">
    <property type="entry name" value="Peptidase_S1_PA"/>
</dbReference>
<name>A0ABT4JF58_9BACT</name>
<reference evidence="5 6" key="1">
    <citation type="submission" date="2020-03" db="EMBL/GenBank/DDBJ databases">
        <authorList>
            <person name="Pitt A."/>
            <person name="Hahn M.W."/>
        </authorList>
    </citation>
    <scope>NUCLEOTIDE SEQUENCE [LARGE SCALE GENOMIC DNA]</scope>
    <source>
        <strain evidence="5 6">5A-MARBSE</strain>
    </source>
</reference>
<dbReference type="InterPro" id="IPR043504">
    <property type="entry name" value="Peptidase_S1_PA_chymotrypsin"/>
</dbReference>
<dbReference type="EMBL" id="JAANOH010000002">
    <property type="protein sequence ID" value="MCZ2474922.1"/>
    <property type="molecule type" value="Genomic_DNA"/>
</dbReference>
<evidence type="ECO:0000313" key="5">
    <source>
        <dbReference type="EMBL" id="MCZ2474922.1"/>
    </source>
</evidence>
<keyword evidence="3" id="KW-0378">Hydrolase</keyword>
<dbReference type="PROSITE" id="PS00673">
    <property type="entry name" value="V8_SER"/>
    <property type="match status" value="1"/>
</dbReference>
<keyword evidence="4" id="KW-0720">Serine protease</keyword>
<evidence type="ECO:0000256" key="3">
    <source>
        <dbReference type="ARBA" id="ARBA00022801"/>
    </source>
</evidence>
<gene>
    <name evidence="5" type="ORF">G9H61_05675</name>
</gene>
<sequence length="217" mass="23096">MEITGLDKVIYTVGRITPNGVNLLGTCFLLNKDGLFATASHVTNNDNNNLVIFVSGKTDLNTYQDTSDNQGQTVPASIYKVDPVRDICILKIDNPAKANLQIGGSDDVKVTDNLGVVGFPHCVNGRNILTFQNTVVGAKVLIESSGIKSKHLILNIQTRPGQSGSPIFRLNDSRLIGMIIGSYVPGGGGGISLGGVDPHTLHQTTHAVSAEYILKMI</sequence>
<dbReference type="Proteomes" id="UP001321186">
    <property type="component" value="Unassembled WGS sequence"/>
</dbReference>
<keyword evidence="6" id="KW-1185">Reference proteome</keyword>
<dbReference type="SUPFAM" id="SSF50494">
    <property type="entry name" value="Trypsin-like serine proteases"/>
    <property type="match status" value="1"/>
</dbReference>
<accession>A0ABT4JF58</accession>
<dbReference type="Pfam" id="PF13365">
    <property type="entry name" value="Trypsin_2"/>
    <property type="match status" value="1"/>
</dbReference>
<proteinExistence type="predicted"/>
<comment type="caution">
    <text evidence="5">The sequence shown here is derived from an EMBL/GenBank/DDBJ whole genome shotgun (WGS) entry which is preliminary data.</text>
</comment>
<keyword evidence="2" id="KW-0732">Signal</keyword>
<evidence type="ECO:0000256" key="2">
    <source>
        <dbReference type="ARBA" id="ARBA00022729"/>
    </source>
</evidence>
<evidence type="ECO:0000313" key="6">
    <source>
        <dbReference type="Proteomes" id="UP001321186"/>
    </source>
</evidence>
<evidence type="ECO:0000256" key="1">
    <source>
        <dbReference type="ARBA" id="ARBA00022670"/>
    </source>
</evidence>
<organism evidence="5 6">
    <name type="scientific">Aquirufa ecclesiirivi</name>
    <dbReference type="NCBI Taxonomy" id="2715124"/>
    <lineage>
        <taxon>Bacteria</taxon>
        <taxon>Pseudomonadati</taxon>
        <taxon>Bacteroidota</taxon>
        <taxon>Cytophagia</taxon>
        <taxon>Cytophagales</taxon>
        <taxon>Flectobacillaceae</taxon>
        <taxon>Aquirufa</taxon>
    </lineage>
</organism>
<dbReference type="InterPro" id="IPR000126">
    <property type="entry name" value="V8_ser_AS"/>
</dbReference>